<dbReference type="PANTHER" id="PTHR13906">
    <property type="entry name" value="PORCUPINE"/>
    <property type="match status" value="1"/>
</dbReference>
<dbReference type="Proteomes" id="UP001434883">
    <property type="component" value="Unassembled WGS sequence"/>
</dbReference>
<dbReference type="PANTHER" id="PTHR13906:SF6">
    <property type="entry name" value="LYSOPHOSPHOLIPID ACYLTRANSFERASE 1"/>
    <property type="match status" value="1"/>
</dbReference>
<proteinExistence type="predicted"/>
<feature type="transmembrane region" description="Helical" evidence="1">
    <location>
        <begin position="88"/>
        <end position="111"/>
    </location>
</feature>
<dbReference type="InterPro" id="IPR049941">
    <property type="entry name" value="LPLAT_7/PORCN-like"/>
</dbReference>
<keyword evidence="1" id="KW-0812">Transmembrane</keyword>
<keyword evidence="1" id="KW-0472">Membrane</keyword>
<feature type="non-terminal residue" evidence="2">
    <location>
        <position position="184"/>
    </location>
</feature>
<evidence type="ECO:0000313" key="2">
    <source>
        <dbReference type="EMBL" id="MEQ2210942.1"/>
    </source>
</evidence>
<protein>
    <submittedName>
        <fullName evidence="2">Uncharacterized protein</fullName>
    </submittedName>
</protein>
<organism evidence="2 3">
    <name type="scientific">Xenoophorus captivus</name>
    <dbReference type="NCBI Taxonomy" id="1517983"/>
    <lineage>
        <taxon>Eukaryota</taxon>
        <taxon>Metazoa</taxon>
        <taxon>Chordata</taxon>
        <taxon>Craniata</taxon>
        <taxon>Vertebrata</taxon>
        <taxon>Euteleostomi</taxon>
        <taxon>Actinopterygii</taxon>
        <taxon>Neopterygii</taxon>
        <taxon>Teleostei</taxon>
        <taxon>Neoteleostei</taxon>
        <taxon>Acanthomorphata</taxon>
        <taxon>Ovalentaria</taxon>
        <taxon>Atherinomorphae</taxon>
        <taxon>Cyprinodontiformes</taxon>
        <taxon>Goodeidae</taxon>
        <taxon>Xenoophorus</taxon>
    </lineage>
</organism>
<accession>A0ABV0RTF0</accession>
<evidence type="ECO:0000313" key="3">
    <source>
        <dbReference type="Proteomes" id="UP001434883"/>
    </source>
</evidence>
<name>A0ABV0RTF0_9TELE</name>
<dbReference type="EMBL" id="JAHRIN010055484">
    <property type="protein sequence ID" value="MEQ2210942.1"/>
    <property type="molecule type" value="Genomic_DNA"/>
</dbReference>
<comment type="caution">
    <text evidence="2">The sequence shown here is derived from an EMBL/GenBank/DDBJ whole genome shotgun (WGS) entry which is preliminary data.</text>
</comment>
<reference evidence="2 3" key="1">
    <citation type="submission" date="2021-06" db="EMBL/GenBank/DDBJ databases">
        <authorList>
            <person name="Palmer J.M."/>
        </authorList>
    </citation>
    <scope>NUCLEOTIDE SEQUENCE [LARGE SCALE GENOMIC DNA]</scope>
    <source>
        <strain evidence="2 3">XC_2019</strain>
        <tissue evidence="2">Muscle</tissue>
    </source>
</reference>
<gene>
    <name evidence="2" type="ORF">XENOCAPTIV_022632</name>
</gene>
<keyword evidence="3" id="KW-1185">Reference proteome</keyword>
<feature type="transmembrane region" description="Helical" evidence="1">
    <location>
        <begin position="62"/>
        <end position="82"/>
    </location>
</feature>
<sequence>MDEREDAMFKTTGSKWLLPVSGYLGLSLDQTFIHVQNQNRSWPVSITTHTYLAPYRRLTLQVNFLACQLFALVAAFWFRLYLSHASSIVRHAVATLLGLFFLFFCFGWYCIILYSAHILAVVAVNYSFIIKADLNNVHRQVDLVRLDQSLPETINNYRYSMVTAMGYLTACHVSRVFIFNYGIL</sequence>
<evidence type="ECO:0000256" key="1">
    <source>
        <dbReference type="SAM" id="Phobius"/>
    </source>
</evidence>
<keyword evidence="1" id="KW-1133">Transmembrane helix</keyword>